<dbReference type="GO" id="GO:0005886">
    <property type="term" value="C:plasma membrane"/>
    <property type="evidence" value="ECO:0007669"/>
    <property type="project" value="TreeGrafter"/>
</dbReference>
<feature type="domain" description="DIX" evidence="10">
    <location>
        <begin position="811"/>
        <end position="893"/>
    </location>
</feature>
<dbReference type="InterPro" id="IPR016137">
    <property type="entry name" value="RGS"/>
</dbReference>
<dbReference type="GO" id="GO:0019901">
    <property type="term" value="F:protein kinase binding"/>
    <property type="evidence" value="ECO:0007669"/>
    <property type="project" value="TreeGrafter"/>
</dbReference>
<dbReference type="CDD" id="cd11582">
    <property type="entry name" value="Axin_TNKS_binding"/>
    <property type="match status" value="1"/>
</dbReference>
<dbReference type="InterPro" id="IPR038207">
    <property type="entry name" value="DIX_dom_sf"/>
</dbReference>
<dbReference type="GO" id="GO:0030877">
    <property type="term" value="C:beta-catenin destruction complex"/>
    <property type="evidence" value="ECO:0007669"/>
    <property type="project" value="TreeGrafter"/>
</dbReference>
<dbReference type="InterPro" id="IPR036305">
    <property type="entry name" value="RGS_sf"/>
</dbReference>
<dbReference type="InterPro" id="IPR029071">
    <property type="entry name" value="Ubiquitin-like_domsf"/>
</dbReference>
<evidence type="ECO:0000256" key="4">
    <source>
        <dbReference type="ARBA" id="ARBA00022687"/>
    </source>
</evidence>
<dbReference type="GO" id="GO:0016055">
    <property type="term" value="P:Wnt signaling pathway"/>
    <property type="evidence" value="ECO:0007669"/>
    <property type="project" value="UniProtKB-KW"/>
</dbReference>
<evidence type="ECO:0000256" key="7">
    <source>
        <dbReference type="PROSITE-ProRule" id="PRU00069"/>
    </source>
</evidence>
<accession>A0A484CH61</accession>
<feature type="region of interest" description="Disordered" evidence="8">
    <location>
        <begin position="501"/>
        <end position="522"/>
    </location>
</feature>
<keyword evidence="5" id="KW-0013">ADP-ribosylation</keyword>
<organism evidence="11 12">
    <name type="scientific">Perca flavescens</name>
    <name type="common">American yellow perch</name>
    <name type="synonym">Morone flavescens</name>
    <dbReference type="NCBI Taxonomy" id="8167"/>
    <lineage>
        <taxon>Eukaryota</taxon>
        <taxon>Metazoa</taxon>
        <taxon>Chordata</taxon>
        <taxon>Craniata</taxon>
        <taxon>Vertebrata</taxon>
        <taxon>Euteleostomi</taxon>
        <taxon>Actinopterygii</taxon>
        <taxon>Neopterygii</taxon>
        <taxon>Teleostei</taxon>
        <taxon>Neoteleostei</taxon>
        <taxon>Acanthomorphata</taxon>
        <taxon>Eupercaria</taxon>
        <taxon>Perciformes</taxon>
        <taxon>Percoidei</taxon>
        <taxon>Percidae</taxon>
        <taxon>Percinae</taxon>
        <taxon>Perca</taxon>
    </lineage>
</organism>
<dbReference type="GO" id="GO:0060090">
    <property type="term" value="F:molecular adaptor activity"/>
    <property type="evidence" value="ECO:0007669"/>
    <property type="project" value="TreeGrafter"/>
</dbReference>
<dbReference type="GO" id="GO:0005634">
    <property type="term" value="C:nucleus"/>
    <property type="evidence" value="ECO:0007669"/>
    <property type="project" value="TreeGrafter"/>
</dbReference>
<feature type="region of interest" description="Disordered" evidence="8">
    <location>
        <begin position="676"/>
        <end position="722"/>
    </location>
</feature>
<feature type="region of interest" description="Disordered" evidence="8">
    <location>
        <begin position="1"/>
        <end position="53"/>
    </location>
</feature>
<feature type="region of interest" description="Disordered" evidence="8">
    <location>
        <begin position="750"/>
        <end position="771"/>
    </location>
</feature>
<feature type="domain" description="RGS" evidence="9">
    <location>
        <begin position="142"/>
        <end position="261"/>
    </location>
</feature>
<dbReference type="PRINTS" id="PR01301">
    <property type="entry name" value="RGSPROTEIN"/>
</dbReference>
<feature type="compositionally biased region" description="Polar residues" evidence="8">
    <location>
        <begin position="685"/>
        <end position="702"/>
    </location>
</feature>
<dbReference type="InterPro" id="IPR044926">
    <property type="entry name" value="RGS_subdomain_2"/>
</dbReference>
<dbReference type="Pfam" id="PF00778">
    <property type="entry name" value="DIX"/>
    <property type="match status" value="1"/>
</dbReference>
<dbReference type="STRING" id="8167.A0A484CH61"/>
<dbReference type="SMART" id="SM00315">
    <property type="entry name" value="RGS"/>
    <property type="match status" value="1"/>
</dbReference>
<comment type="caution">
    <text evidence="11">The sequence shown here is derived from an EMBL/GenBank/DDBJ whole genome shotgun (WGS) entry which is preliminary data.</text>
</comment>
<dbReference type="SMART" id="SM00021">
    <property type="entry name" value="DAX"/>
    <property type="match status" value="1"/>
</dbReference>
<feature type="region of interest" description="Disordered" evidence="8">
    <location>
        <begin position="105"/>
        <end position="136"/>
    </location>
</feature>
<dbReference type="PROSITE" id="PS50132">
    <property type="entry name" value="RGS"/>
    <property type="match status" value="1"/>
</dbReference>
<feature type="compositionally biased region" description="Basic and acidic residues" evidence="8">
    <location>
        <begin position="14"/>
        <end position="29"/>
    </location>
</feature>
<dbReference type="Proteomes" id="UP000295070">
    <property type="component" value="Chromosome 15"/>
</dbReference>
<dbReference type="GO" id="GO:0048468">
    <property type="term" value="P:cell development"/>
    <property type="evidence" value="ECO:0007669"/>
    <property type="project" value="TreeGrafter"/>
</dbReference>
<reference evidence="11 12" key="1">
    <citation type="submission" date="2019-01" db="EMBL/GenBank/DDBJ databases">
        <title>A chromosome-scale genome assembly of the yellow perch, Perca flavescens.</title>
        <authorList>
            <person name="Feron R."/>
            <person name="Morvezen R."/>
            <person name="Bestin A."/>
            <person name="Haffray P."/>
            <person name="Klopp C."/>
            <person name="Zahm M."/>
            <person name="Cabau C."/>
            <person name="Roques C."/>
            <person name="Donnadieu C."/>
            <person name="Bouchez O."/>
            <person name="Christie M."/>
            <person name="Larson W."/>
            <person name="Guiguen Y."/>
        </authorList>
    </citation>
    <scope>NUCLEOTIDE SEQUENCE [LARGE SCALE GENOMIC DNA]</scope>
    <source>
        <strain evidence="11">YP-PL-M2</strain>
        <tissue evidence="11">Blood</tissue>
    </source>
</reference>
<keyword evidence="12" id="KW-1185">Reference proteome</keyword>
<evidence type="ECO:0000256" key="1">
    <source>
        <dbReference type="ARBA" id="ARBA00004496"/>
    </source>
</evidence>
<name>A0A484CH61_PERFV</name>
<dbReference type="EMBL" id="SCKG01000015">
    <property type="protein sequence ID" value="TDH02897.1"/>
    <property type="molecule type" value="Genomic_DNA"/>
</dbReference>
<evidence type="ECO:0000313" key="12">
    <source>
        <dbReference type="Proteomes" id="UP000295070"/>
    </source>
</evidence>
<dbReference type="SUPFAM" id="SSF48097">
    <property type="entry name" value="Regulator of G-protein signaling, RGS"/>
    <property type="match status" value="1"/>
</dbReference>
<dbReference type="GO" id="GO:0070602">
    <property type="term" value="P:regulation of centromeric sister chromatid cohesion"/>
    <property type="evidence" value="ECO:0007669"/>
    <property type="project" value="TreeGrafter"/>
</dbReference>
<dbReference type="GO" id="GO:0005737">
    <property type="term" value="C:cytoplasm"/>
    <property type="evidence" value="ECO:0007669"/>
    <property type="project" value="UniProtKB-SubCell"/>
</dbReference>
<feature type="compositionally biased region" description="Acidic residues" evidence="8">
    <location>
        <begin position="453"/>
        <end position="462"/>
    </location>
</feature>
<sequence length="893" mass="98750">MGEPQPDAMPGYEGLRRPIREKTGSHREAPPLTPESEEITVEAQRRRTTHGLSPAAFRAMSRALMDHIASSFREDAPRPPVPGEEGEAPCYPGKLAVMKPVEAPKSVLLGSPGSSARRNEDGLGEPEGSASPDSPLSRWTKSLHSLLGDQDGALLFRTFLEREKCVDTLDFWFACNGFRQMDLKDTKTQRVAKAIYKRYIENDSIVAKQLKPATKTFIRDNVKKQHIDSAMFDQAQTEIQTNMEENAYQMFLTSDIYLEYVRTGGENPNHVSSNGLGDLKVVCGYLPTLNEEEEWNCDFKAKALVGLSAKAQRTTVSMRAVEVMERGYRSYKRGDSLNPCHVGSFAPVSSTNDSEVSSDALTDDAMSVTDSSVDGIPPYKLGSKKQIQREMQRNMRMNSQVSLPAFPRTCRPPKEMVPMEPSQFAAQLISRLESLKRKQDTLSSLEEKLQQIQEEEEKEDSEILGSAPQLSPHPLTLLPGSSDEDPQAILDEHLSRVLKTPGCQSPAVIRHSPRSSSPEHRPIMRAGFGIKALVRTGPSSSSVSSPDQGAITLALGPNRTFVSRQSTKHIHHHYIHHHASPKSKEQIEREAALRVHGLCSSSAECQPYQRSRSLGREMCGSVSADSSVGRSSSLSRRVCRSGAEDGVAERCVEDLQLPSDTADPTQNVLQWILESKRQGRHKSHSNQSTKKSFGGSSTQTHTWGGGGSCGHLRSHQPAQPFIQDPAMPPLPPPNTLAQLEEACRRLEEVSTKTTKQRHSISSLQQEKSHLVPVQGEGSIPLSLANPSPAGLLTTSPGLQSEEMKECKKGFGGETVVTYFFCGEEIPYRRNMKSHSLTLGHFKEQLRKKGNYRYYFKKASDEFECGAVFEEVSDDGSLLPTYEGKILGKVERME</sequence>
<evidence type="ECO:0000256" key="3">
    <source>
        <dbReference type="ARBA" id="ARBA00022553"/>
    </source>
</evidence>
<evidence type="ECO:0000256" key="2">
    <source>
        <dbReference type="ARBA" id="ARBA00022490"/>
    </source>
</evidence>
<dbReference type="GO" id="GO:0070411">
    <property type="term" value="F:I-SMAD binding"/>
    <property type="evidence" value="ECO:0007669"/>
    <property type="project" value="TreeGrafter"/>
</dbReference>
<keyword evidence="6" id="KW-0832">Ubl conjugation</keyword>
<dbReference type="GO" id="GO:0090090">
    <property type="term" value="P:negative regulation of canonical Wnt signaling pathway"/>
    <property type="evidence" value="ECO:0007669"/>
    <property type="project" value="InterPro"/>
</dbReference>
<evidence type="ECO:0000313" key="11">
    <source>
        <dbReference type="EMBL" id="TDH02897.1"/>
    </source>
</evidence>
<dbReference type="Pfam" id="PF00615">
    <property type="entry name" value="RGS"/>
    <property type="match status" value="1"/>
</dbReference>
<dbReference type="Pfam" id="PF08833">
    <property type="entry name" value="Axin_b-cat_bind"/>
    <property type="match status" value="1"/>
</dbReference>
<dbReference type="FunFam" id="2.40.240.130:FF:000002">
    <property type="entry name" value="Axin 1"/>
    <property type="match status" value="1"/>
</dbReference>
<dbReference type="PANTHER" id="PTHR46102:SF1">
    <property type="entry name" value="AXIN-2"/>
    <property type="match status" value="1"/>
</dbReference>
<proteinExistence type="predicted"/>
<dbReference type="PROSITE" id="PS50841">
    <property type="entry name" value="DIX"/>
    <property type="match status" value="1"/>
</dbReference>
<keyword evidence="2" id="KW-0963">Cytoplasm</keyword>
<evidence type="ECO:0000256" key="5">
    <source>
        <dbReference type="ARBA" id="ARBA00022765"/>
    </source>
</evidence>
<dbReference type="FunFam" id="1.10.167.10:FF:000003">
    <property type="entry name" value="Axin 1"/>
    <property type="match status" value="1"/>
</dbReference>
<dbReference type="InterPro" id="IPR032101">
    <property type="entry name" value="Axin_TNKS-bd"/>
</dbReference>
<evidence type="ECO:0000259" key="10">
    <source>
        <dbReference type="PROSITE" id="PS50841"/>
    </source>
</evidence>
<dbReference type="GO" id="GO:0032436">
    <property type="term" value="P:positive regulation of proteasomal ubiquitin-dependent protein catabolic process"/>
    <property type="evidence" value="ECO:0007669"/>
    <property type="project" value="TreeGrafter"/>
</dbReference>
<dbReference type="GO" id="GO:0031625">
    <property type="term" value="F:ubiquitin protein ligase binding"/>
    <property type="evidence" value="ECO:0007669"/>
    <property type="project" value="TreeGrafter"/>
</dbReference>
<evidence type="ECO:0000256" key="8">
    <source>
        <dbReference type="SAM" id="MobiDB-lite"/>
    </source>
</evidence>
<dbReference type="Gene3D" id="1.10.196.10">
    <property type="match status" value="1"/>
</dbReference>
<dbReference type="GO" id="GO:0008013">
    <property type="term" value="F:beta-catenin binding"/>
    <property type="evidence" value="ECO:0007669"/>
    <property type="project" value="TreeGrafter"/>
</dbReference>
<dbReference type="InterPro" id="IPR043581">
    <property type="entry name" value="Axin-like"/>
</dbReference>
<evidence type="ECO:0000256" key="6">
    <source>
        <dbReference type="ARBA" id="ARBA00022843"/>
    </source>
</evidence>
<protein>
    <submittedName>
        <fullName evidence="11">Uncharacterized protein</fullName>
    </submittedName>
</protein>
<dbReference type="InterPro" id="IPR024066">
    <property type="entry name" value="RGS_subdom1/3"/>
</dbReference>
<dbReference type="CDD" id="cd08707">
    <property type="entry name" value="RGS_Axin"/>
    <property type="match status" value="1"/>
</dbReference>
<keyword evidence="3" id="KW-0597">Phosphoprotein</keyword>
<comment type="subcellular location">
    <subcellularLocation>
        <location evidence="1">Cytoplasm</location>
    </subcellularLocation>
</comment>
<dbReference type="Gene3D" id="2.40.240.130">
    <property type="match status" value="1"/>
</dbReference>
<dbReference type="AlphaFoldDB" id="A0A484CH61"/>
<dbReference type="Gene3D" id="1.10.167.10">
    <property type="entry name" value="Regulator of G-protein Signalling 4, domain 2"/>
    <property type="match status" value="1"/>
</dbReference>
<gene>
    <name evidence="11" type="ORF">EPR50_G00157210</name>
</gene>
<feature type="region of interest" description="Disordered" evidence="8">
    <location>
        <begin position="446"/>
        <end position="486"/>
    </location>
</feature>
<dbReference type="InterPro" id="IPR014936">
    <property type="entry name" value="Axin_b-cat-bd"/>
</dbReference>
<keyword evidence="4 7" id="KW-0879">Wnt signaling pathway</keyword>
<dbReference type="SUPFAM" id="SSF54236">
    <property type="entry name" value="Ubiquitin-like"/>
    <property type="match status" value="1"/>
</dbReference>
<dbReference type="PANTHER" id="PTHR46102">
    <property type="entry name" value="AXIN"/>
    <property type="match status" value="1"/>
</dbReference>
<dbReference type="InterPro" id="IPR001158">
    <property type="entry name" value="DIX"/>
</dbReference>
<evidence type="ECO:0000259" key="9">
    <source>
        <dbReference type="PROSITE" id="PS50132"/>
    </source>
</evidence>
<dbReference type="GO" id="GO:0009950">
    <property type="term" value="P:dorsal/ventral axis specification"/>
    <property type="evidence" value="ECO:0007669"/>
    <property type="project" value="UniProtKB-ARBA"/>
</dbReference>
<dbReference type="Pfam" id="PF16646">
    <property type="entry name" value="AXIN1_TNKS_BD"/>
    <property type="match status" value="1"/>
</dbReference>